<dbReference type="PANTHER" id="PTHR11487:SF0">
    <property type="entry name" value="S-ACYL FATTY ACID SYNTHASE THIOESTERASE, MEDIUM CHAIN"/>
    <property type="match status" value="1"/>
</dbReference>
<dbReference type="InterPro" id="IPR012223">
    <property type="entry name" value="TEII"/>
</dbReference>
<sequence length="247" mass="27909">MKLYCLPYAGASAAIYFKWKKHLAPDLECVPLELAGRGTRAAERFYEGMEEACEDVFRLLEARMDGTPYALFGHSMGGMILYETARLIRDRNAPAPVKLVVSGRPAPETPDPESPIHRLADGEFAERILEMGATSEEIFASRPLREVFMPILRADFRLVETYKYEAKPPLPWEIAAIAGEEEKWTAAEVEGWRRHTSADCRVARLPGGHFYWQDRPESLRALFSLLRRELLGIADDQIDLIVEGGAR</sequence>
<gene>
    <name evidence="4" type="ORF">ACFQMJ_13405</name>
</gene>
<keyword evidence="5" id="KW-1185">Reference proteome</keyword>
<dbReference type="Proteomes" id="UP001596378">
    <property type="component" value="Unassembled WGS sequence"/>
</dbReference>
<evidence type="ECO:0000259" key="3">
    <source>
        <dbReference type="SMART" id="SM00824"/>
    </source>
</evidence>
<dbReference type="SUPFAM" id="SSF53474">
    <property type="entry name" value="alpha/beta-Hydrolases"/>
    <property type="match status" value="1"/>
</dbReference>
<proteinExistence type="inferred from homology"/>
<evidence type="ECO:0000256" key="1">
    <source>
        <dbReference type="ARBA" id="ARBA00007169"/>
    </source>
</evidence>
<dbReference type="Pfam" id="PF00975">
    <property type="entry name" value="Thioesterase"/>
    <property type="match status" value="1"/>
</dbReference>
<evidence type="ECO:0000313" key="5">
    <source>
        <dbReference type="Proteomes" id="UP001596378"/>
    </source>
</evidence>
<dbReference type="InterPro" id="IPR029058">
    <property type="entry name" value="AB_hydrolase_fold"/>
</dbReference>
<accession>A0ABW2F8I3</accession>
<comment type="similarity">
    <text evidence="1">Belongs to the thioesterase family.</text>
</comment>
<dbReference type="Gene3D" id="3.40.50.1820">
    <property type="entry name" value="alpha/beta hydrolase"/>
    <property type="match status" value="1"/>
</dbReference>
<dbReference type="InterPro" id="IPR001031">
    <property type="entry name" value="Thioesterase"/>
</dbReference>
<evidence type="ECO:0000256" key="2">
    <source>
        <dbReference type="ARBA" id="ARBA00022801"/>
    </source>
</evidence>
<keyword evidence="2" id="KW-0378">Hydrolase</keyword>
<dbReference type="EMBL" id="JBHTAI010000007">
    <property type="protein sequence ID" value="MFC7149528.1"/>
    <property type="molecule type" value="Genomic_DNA"/>
</dbReference>
<name>A0ABW2F8I3_9BACL</name>
<dbReference type="RefSeq" id="WP_378051421.1">
    <property type="nucleotide sequence ID" value="NZ_JBHMDN010000034.1"/>
</dbReference>
<evidence type="ECO:0000313" key="4">
    <source>
        <dbReference type="EMBL" id="MFC7149528.1"/>
    </source>
</evidence>
<reference evidence="5" key="1">
    <citation type="journal article" date="2019" name="Int. J. Syst. Evol. Microbiol.">
        <title>The Global Catalogue of Microorganisms (GCM) 10K type strain sequencing project: providing services to taxonomists for standard genome sequencing and annotation.</title>
        <authorList>
            <consortium name="The Broad Institute Genomics Platform"/>
            <consortium name="The Broad Institute Genome Sequencing Center for Infectious Disease"/>
            <person name="Wu L."/>
            <person name="Ma J."/>
        </authorList>
    </citation>
    <scope>NUCLEOTIDE SEQUENCE [LARGE SCALE GENOMIC DNA]</scope>
    <source>
        <strain evidence="5">KCTC 12907</strain>
    </source>
</reference>
<feature type="domain" description="Thioesterase TesA-like" evidence="3">
    <location>
        <begin position="28"/>
        <end position="193"/>
    </location>
</feature>
<dbReference type="PANTHER" id="PTHR11487">
    <property type="entry name" value="THIOESTERASE"/>
    <property type="match status" value="1"/>
</dbReference>
<dbReference type="SMART" id="SM00824">
    <property type="entry name" value="PKS_TE"/>
    <property type="match status" value="1"/>
</dbReference>
<organism evidence="4 5">
    <name type="scientific">Cohnella cellulosilytica</name>
    <dbReference type="NCBI Taxonomy" id="986710"/>
    <lineage>
        <taxon>Bacteria</taxon>
        <taxon>Bacillati</taxon>
        <taxon>Bacillota</taxon>
        <taxon>Bacilli</taxon>
        <taxon>Bacillales</taxon>
        <taxon>Paenibacillaceae</taxon>
        <taxon>Cohnella</taxon>
    </lineage>
</organism>
<dbReference type="InterPro" id="IPR020802">
    <property type="entry name" value="TesA-like"/>
</dbReference>
<protein>
    <submittedName>
        <fullName evidence="4">Thioesterase II family protein</fullName>
    </submittedName>
</protein>
<comment type="caution">
    <text evidence="4">The sequence shown here is derived from an EMBL/GenBank/DDBJ whole genome shotgun (WGS) entry which is preliminary data.</text>
</comment>